<dbReference type="STRING" id="13370.A0A448YLT9"/>
<feature type="compositionally biased region" description="Basic and acidic residues" evidence="4">
    <location>
        <begin position="55"/>
        <end position="67"/>
    </location>
</feature>
<dbReference type="FunCoup" id="A0A448YLT9">
    <property type="interactions" value="1142"/>
</dbReference>
<evidence type="ECO:0000256" key="4">
    <source>
        <dbReference type="SAM" id="MobiDB-lite"/>
    </source>
</evidence>
<accession>A0A448YLT9</accession>
<comment type="similarity">
    <text evidence="2 3">Belongs to the small heat shock protein (HSP20) family.</text>
</comment>
<dbReference type="EMBL" id="CAACVR010000013">
    <property type="protein sequence ID" value="VEU21857.1"/>
    <property type="molecule type" value="Genomic_DNA"/>
</dbReference>
<dbReference type="InterPro" id="IPR002068">
    <property type="entry name" value="A-crystallin/Hsp20_dom"/>
</dbReference>
<proteinExistence type="inferred from homology"/>
<name>A0A448YLT9_BRENA</name>
<sequence>MSQEPFFNFLEYVTQAVSEVQRNMRQQQQARREQQTATTGNAPKSTTTTTTTEDPTAKEDSQKEENYPHGGAQSFLSSLFGDRFKDSNSSDKFTPPIDIYDNDKSYKVELSLPGISKDNVTVDFNKDTNELIVKGGIPATGAEENLLYSERTTGEFERTLKLPGFVNGEKVTGRVENGVMVLDVPKVEQTETVQRISIN</sequence>
<evidence type="ECO:0000259" key="5">
    <source>
        <dbReference type="PROSITE" id="PS01031"/>
    </source>
</evidence>
<reference evidence="6 7" key="1">
    <citation type="submission" date="2018-12" db="EMBL/GenBank/DDBJ databases">
        <authorList>
            <person name="Tiukova I."/>
            <person name="Dainat J."/>
        </authorList>
    </citation>
    <scope>NUCLEOTIDE SEQUENCE [LARGE SCALE GENOMIC DNA]</scope>
</reference>
<protein>
    <submittedName>
        <fullName evidence="6">DEKNAAC102866</fullName>
    </submittedName>
</protein>
<evidence type="ECO:0000256" key="2">
    <source>
        <dbReference type="PROSITE-ProRule" id="PRU00285"/>
    </source>
</evidence>
<dbReference type="Gene3D" id="2.60.40.790">
    <property type="match status" value="1"/>
</dbReference>
<dbReference type="CDD" id="cd06464">
    <property type="entry name" value="ACD_sHsps-like"/>
    <property type="match status" value="1"/>
</dbReference>
<dbReference type="PROSITE" id="PS01031">
    <property type="entry name" value="SHSP"/>
    <property type="match status" value="1"/>
</dbReference>
<keyword evidence="1" id="KW-0346">Stress response</keyword>
<evidence type="ECO:0000313" key="6">
    <source>
        <dbReference type="EMBL" id="VEU21857.1"/>
    </source>
</evidence>
<dbReference type="Pfam" id="PF00011">
    <property type="entry name" value="HSP20"/>
    <property type="match status" value="1"/>
</dbReference>
<gene>
    <name evidence="6" type="ORF">BRENAR_LOCUS2589</name>
</gene>
<dbReference type="InterPro" id="IPR008978">
    <property type="entry name" value="HSP20-like_chaperone"/>
</dbReference>
<dbReference type="OrthoDB" id="5511210at2759"/>
<dbReference type="InterPro" id="IPR031107">
    <property type="entry name" value="Small_HSP"/>
</dbReference>
<evidence type="ECO:0000313" key="7">
    <source>
        <dbReference type="Proteomes" id="UP000290900"/>
    </source>
</evidence>
<organism evidence="6 7">
    <name type="scientific">Brettanomyces naardenensis</name>
    <name type="common">Yeast</name>
    <dbReference type="NCBI Taxonomy" id="13370"/>
    <lineage>
        <taxon>Eukaryota</taxon>
        <taxon>Fungi</taxon>
        <taxon>Dikarya</taxon>
        <taxon>Ascomycota</taxon>
        <taxon>Saccharomycotina</taxon>
        <taxon>Pichiomycetes</taxon>
        <taxon>Pichiales</taxon>
        <taxon>Pichiaceae</taxon>
        <taxon>Brettanomyces</taxon>
    </lineage>
</organism>
<evidence type="ECO:0000256" key="3">
    <source>
        <dbReference type="RuleBase" id="RU003616"/>
    </source>
</evidence>
<dbReference type="PANTHER" id="PTHR11527">
    <property type="entry name" value="HEAT-SHOCK PROTEIN 20 FAMILY MEMBER"/>
    <property type="match status" value="1"/>
</dbReference>
<dbReference type="Proteomes" id="UP000290900">
    <property type="component" value="Unassembled WGS sequence"/>
</dbReference>
<dbReference type="InParanoid" id="A0A448YLT9"/>
<feature type="region of interest" description="Disordered" evidence="4">
    <location>
        <begin position="21"/>
        <end position="72"/>
    </location>
</feature>
<feature type="compositionally biased region" description="Low complexity" evidence="4">
    <location>
        <begin position="21"/>
        <end position="54"/>
    </location>
</feature>
<feature type="domain" description="SHSP" evidence="5">
    <location>
        <begin position="88"/>
        <end position="199"/>
    </location>
</feature>
<evidence type="ECO:0000256" key="1">
    <source>
        <dbReference type="ARBA" id="ARBA00023016"/>
    </source>
</evidence>
<dbReference type="SUPFAM" id="SSF49764">
    <property type="entry name" value="HSP20-like chaperones"/>
    <property type="match status" value="1"/>
</dbReference>
<dbReference type="AlphaFoldDB" id="A0A448YLT9"/>
<keyword evidence="7" id="KW-1185">Reference proteome</keyword>